<comment type="caution">
    <text evidence="5">The sequence shown here is derived from an EMBL/GenBank/DDBJ whole genome shotgun (WGS) entry which is preliminary data.</text>
</comment>
<sequence>MNDNRIEQLLIHANQQLHHGDTYGAIDSLKQLLSYEPDIADAHALLAICLFHSKRLEAAKYEAGIALQLAPDSSFSHYAQGVILTAARQFTVAEDNLNQAIQLEPTNATYLLAKANLLTLCGENKQVLPLLEQAIATEPELVDCYVALGEYYLERGDYKKAQTYATEAMHLDSDDQDAITLMGSIHLQLGNMDEAKDHALWALSHNAMAVKPLFLMSAIKAKQSIWLGLWWRFNSFMSKIGEAKQILILISLYFFYRLGDQLFSDLEMSNAATICTITWLAFCVYSWMGPVIFHRSLVKELQSFSFDKHF</sequence>
<dbReference type="PROSITE" id="PS50005">
    <property type="entry name" value="TPR"/>
    <property type="match status" value="2"/>
</dbReference>
<dbReference type="SUPFAM" id="SSF48452">
    <property type="entry name" value="TPR-like"/>
    <property type="match status" value="1"/>
</dbReference>
<dbReference type="InterPro" id="IPR056832">
    <property type="entry name" value="ARM_TT21_2nd"/>
</dbReference>
<keyword evidence="1" id="KW-0677">Repeat</keyword>
<evidence type="ECO:0000256" key="3">
    <source>
        <dbReference type="PROSITE-ProRule" id="PRU00339"/>
    </source>
</evidence>
<dbReference type="InterPro" id="IPR011990">
    <property type="entry name" value="TPR-like_helical_dom_sf"/>
</dbReference>
<name>A0A4P9VHZ3_9GAMM</name>
<evidence type="ECO:0000313" key="6">
    <source>
        <dbReference type="Proteomes" id="UP000257039"/>
    </source>
</evidence>
<dbReference type="RefSeq" id="WP_094786262.1">
    <property type="nucleotide sequence ID" value="NZ_NDXW01000001.1"/>
</dbReference>
<organism evidence="5 6">
    <name type="scientific">Zooshikella ganghwensis</name>
    <dbReference type="NCBI Taxonomy" id="202772"/>
    <lineage>
        <taxon>Bacteria</taxon>
        <taxon>Pseudomonadati</taxon>
        <taxon>Pseudomonadota</taxon>
        <taxon>Gammaproteobacteria</taxon>
        <taxon>Oceanospirillales</taxon>
        <taxon>Zooshikellaceae</taxon>
        <taxon>Zooshikella</taxon>
    </lineage>
</organism>
<dbReference type="InterPro" id="IPR052346">
    <property type="entry name" value="O-mannosyl-transferase_TMTC"/>
</dbReference>
<dbReference type="Gene3D" id="1.25.40.10">
    <property type="entry name" value="Tetratricopeptide repeat domain"/>
    <property type="match status" value="1"/>
</dbReference>
<dbReference type="Proteomes" id="UP000257039">
    <property type="component" value="Unassembled WGS sequence"/>
</dbReference>
<reference evidence="5 6" key="1">
    <citation type="submission" date="2017-04" db="EMBL/GenBank/DDBJ databases">
        <title>Draft genome sequence of Zooshikella ganghwensis VG4 isolated from Red Sea sediments.</title>
        <authorList>
            <person name="Rehman Z."/>
            <person name="Alam I."/>
            <person name="Kamau A."/>
            <person name="Bajic V."/>
            <person name="Leiknes T."/>
        </authorList>
    </citation>
    <scope>NUCLEOTIDE SEQUENCE [LARGE SCALE GENOMIC DNA]</scope>
    <source>
        <strain evidence="5 6">VG4</strain>
    </source>
</reference>
<proteinExistence type="predicted"/>
<evidence type="ECO:0000313" key="5">
    <source>
        <dbReference type="EMBL" id="RDH42815.1"/>
    </source>
</evidence>
<keyword evidence="2 3" id="KW-0802">TPR repeat</keyword>
<dbReference type="PANTHER" id="PTHR44227">
    <property type="match status" value="1"/>
</dbReference>
<dbReference type="AlphaFoldDB" id="A0A4P9VHZ3"/>
<dbReference type="PANTHER" id="PTHR44227:SF3">
    <property type="entry name" value="PROTEIN O-MANNOSYL-TRANSFERASE TMTC4"/>
    <property type="match status" value="1"/>
</dbReference>
<feature type="repeat" description="TPR" evidence="3">
    <location>
        <begin position="142"/>
        <end position="175"/>
    </location>
</feature>
<dbReference type="SMART" id="SM00028">
    <property type="entry name" value="TPR"/>
    <property type="match status" value="6"/>
</dbReference>
<keyword evidence="6" id="KW-1185">Reference proteome</keyword>
<dbReference type="InterPro" id="IPR019734">
    <property type="entry name" value="TPR_rpt"/>
</dbReference>
<dbReference type="Pfam" id="PF25060">
    <property type="entry name" value="ARM_TT21_2nd"/>
    <property type="match status" value="1"/>
</dbReference>
<dbReference type="Pfam" id="PF14559">
    <property type="entry name" value="TPR_19"/>
    <property type="match status" value="1"/>
</dbReference>
<feature type="repeat" description="TPR" evidence="3">
    <location>
        <begin position="74"/>
        <end position="107"/>
    </location>
</feature>
<accession>A0A4P9VHZ3</accession>
<evidence type="ECO:0000256" key="2">
    <source>
        <dbReference type="ARBA" id="ARBA00022803"/>
    </source>
</evidence>
<evidence type="ECO:0000256" key="1">
    <source>
        <dbReference type="ARBA" id="ARBA00022737"/>
    </source>
</evidence>
<feature type="domain" description="Tetratricopeptide repeat protein 21A/21B second ARM" evidence="4">
    <location>
        <begin position="102"/>
        <end position="223"/>
    </location>
</feature>
<dbReference type="EMBL" id="NDXW01000001">
    <property type="protein sequence ID" value="RDH42815.1"/>
    <property type="molecule type" value="Genomic_DNA"/>
</dbReference>
<gene>
    <name evidence="5" type="ORF">B9G39_04765</name>
</gene>
<evidence type="ECO:0000259" key="4">
    <source>
        <dbReference type="Pfam" id="PF25060"/>
    </source>
</evidence>
<protein>
    <submittedName>
        <fullName evidence="5">Tetratricopeptide repeat protein</fullName>
    </submittedName>
</protein>